<organism evidence="6 7">
    <name type="scientific">Friedmanniomyces simplex</name>
    <dbReference type="NCBI Taxonomy" id="329884"/>
    <lineage>
        <taxon>Eukaryota</taxon>
        <taxon>Fungi</taxon>
        <taxon>Dikarya</taxon>
        <taxon>Ascomycota</taxon>
        <taxon>Pezizomycotina</taxon>
        <taxon>Dothideomycetes</taxon>
        <taxon>Dothideomycetidae</taxon>
        <taxon>Mycosphaerellales</taxon>
        <taxon>Teratosphaeriaceae</taxon>
        <taxon>Friedmanniomyces</taxon>
    </lineage>
</organism>
<evidence type="ECO:0000313" key="6">
    <source>
        <dbReference type="EMBL" id="TKA83291.1"/>
    </source>
</evidence>
<feature type="region of interest" description="Disordered" evidence="3">
    <location>
        <begin position="931"/>
        <end position="953"/>
    </location>
</feature>
<dbReference type="InterPro" id="IPR001895">
    <property type="entry name" value="RASGEF_cat_dom"/>
</dbReference>
<dbReference type="Pfam" id="PF00617">
    <property type="entry name" value="RasGEF"/>
    <property type="match status" value="1"/>
</dbReference>
<name>A0A4U0Y2D8_9PEZI</name>
<feature type="compositionally biased region" description="Basic and acidic residues" evidence="3">
    <location>
        <begin position="1205"/>
        <end position="1220"/>
    </location>
</feature>
<dbReference type="InterPro" id="IPR023578">
    <property type="entry name" value="Ras_GEF_dom_sf"/>
</dbReference>
<feature type="region of interest" description="Disordered" evidence="3">
    <location>
        <begin position="145"/>
        <end position="185"/>
    </location>
</feature>
<dbReference type="SUPFAM" id="SSF48366">
    <property type="entry name" value="Ras GEF"/>
    <property type="match status" value="1"/>
</dbReference>
<evidence type="ECO:0000259" key="4">
    <source>
        <dbReference type="PROSITE" id="PS50009"/>
    </source>
</evidence>
<dbReference type="EMBL" id="NAJQ01000012">
    <property type="protein sequence ID" value="TKA83291.1"/>
    <property type="molecule type" value="Genomic_DNA"/>
</dbReference>
<feature type="compositionally biased region" description="Basic and acidic residues" evidence="3">
    <location>
        <begin position="112"/>
        <end position="122"/>
    </location>
</feature>
<feature type="region of interest" description="Disordered" evidence="3">
    <location>
        <begin position="706"/>
        <end position="761"/>
    </location>
</feature>
<dbReference type="InterPro" id="IPR008937">
    <property type="entry name" value="Ras-like_GEF"/>
</dbReference>
<feature type="region of interest" description="Disordered" evidence="3">
    <location>
        <begin position="1275"/>
        <end position="1307"/>
    </location>
</feature>
<feature type="compositionally biased region" description="Polar residues" evidence="3">
    <location>
        <begin position="1221"/>
        <end position="1232"/>
    </location>
</feature>
<dbReference type="SMART" id="SM00147">
    <property type="entry name" value="RasGEF"/>
    <property type="match status" value="1"/>
</dbReference>
<feature type="region of interest" description="Disordered" evidence="3">
    <location>
        <begin position="576"/>
        <end position="629"/>
    </location>
</feature>
<keyword evidence="1 2" id="KW-0344">Guanine-nucleotide releasing factor</keyword>
<protein>
    <recommendedName>
        <fullName evidence="8">Ras GEF</fullName>
    </recommendedName>
</protein>
<dbReference type="GO" id="GO:0007265">
    <property type="term" value="P:Ras protein signal transduction"/>
    <property type="evidence" value="ECO:0007669"/>
    <property type="project" value="TreeGrafter"/>
</dbReference>
<dbReference type="Gene3D" id="1.10.840.10">
    <property type="entry name" value="Ras guanine-nucleotide exchange factors catalytic domain"/>
    <property type="match status" value="1"/>
</dbReference>
<feature type="compositionally biased region" description="Basic and acidic residues" evidence="3">
    <location>
        <begin position="61"/>
        <end position="74"/>
    </location>
</feature>
<dbReference type="Pfam" id="PF00618">
    <property type="entry name" value="RasGEF_N"/>
    <property type="match status" value="1"/>
</dbReference>
<dbReference type="Proteomes" id="UP000309340">
    <property type="component" value="Unassembled WGS sequence"/>
</dbReference>
<dbReference type="CDD" id="cd06224">
    <property type="entry name" value="REM"/>
    <property type="match status" value="1"/>
</dbReference>
<feature type="compositionally biased region" description="Basic and acidic residues" evidence="3">
    <location>
        <begin position="1296"/>
        <end position="1307"/>
    </location>
</feature>
<gene>
    <name evidence="6" type="ORF">B0A55_00812</name>
</gene>
<feature type="compositionally biased region" description="Polar residues" evidence="3">
    <location>
        <begin position="718"/>
        <end position="744"/>
    </location>
</feature>
<feature type="compositionally biased region" description="Polar residues" evidence="3">
    <location>
        <begin position="939"/>
        <end position="949"/>
    </location>
</feature>
<comment type="caution">
    <text evidence="6">The sequence shown here is derived from an EMBL/GenBank/DDBJ whole genome shotgun (WGS) entry which is preliminary data.</text>
</comment>
<dbReference type="OrthoDB" id="10254377at2759"/>
<evidence type="ECO:0008006" key="8">
    <source>
        <dbReference type="Google" id="ProtNLM"/>
    </source>
</evidence>
<dbReference type="Gene3D" id="1.20.870.10">
    <property type="entry name" value="Son of sevenless (SoS) protein Chain: S domain 1"/>
    <property type="match status" value="1"/>
</dbReference>
<evidence type="ECO:0000313" key="7">
    <source>
        <dbReference type="Proteomes" id="UP000309340"/>
    </source>
</evidence>
<keyword evidence="7" id="KW-1185">Reference proteome</keyword>
<dbReference type="GO" id="GO:0005886">
    <property type="term" value="C:plasma membrane"/>
    <property type="evidence" value="ECO:0007669"/>
    <property type="project" value="TreeGrafter"/>
</dbReference>
<feature type="compositionally biased region" description="Polar residues" evidence="3">
    <location>
        <begin position="1160"/>
        <end position="1174"/>
    </location>
</feature>
<feature type="domain" description="N-terminal Ras-GEF" evidence="5">
    <location>
        <begin position="331"/>
        <end position="455"/>
    </location>
</feature>
<feature type="domain" description="Ras-GEF" evidence="4">
    <location>
        <begin position="1353"/>
        <end position="1597"/>
    </location>
</feature>
<dbReference type="GO" id="GO:0005085">
    <property type="term" value="F:guanyl-nucleotide exchange factor activity"/>
    <property type="evidence" value="ECO:0007669"/>
    <property type="project" value="UniProtKB-KW"/>
</dbReference>
<feature type="region of interest" description="Disordered" evidence="3">
    <location>
        <begin position="1"/>
        <end position="132"/>
    </location>
</feature>
<reference evidence="6 7" key="1">
    <citation type="submission" date="2017-03" db="EMBL/GenBank/DDBJ databases">
        <title>Genomes of endolithic fungi from Antarctica.</title>
        <authorList>
            <person name="Coleine C."/>
            <person name="Masonjones S."/>
            <person name="Stajich J.E."/>
        </authorList>
    </citation>
    <scope>NUCLEOTIDE SEQUENCE [LARGE SCALE GENOMIC DNA]</scope>
    <source>
        <strain evidence="6 7">CCFEE 5184</strain>
    </source>
</reference>
<proteinExistence type="predicted"/>
<evidence type="ECO:0000256" key="3">
    <source>
        <dbReference type="SAM" id="MobiDB-lite"/>
    </source>
</evidence>
<evidence type="ECO:0000256" key="1">
    <source>
        <dbReference type="ARBA" id="ARBA00022658"/>
    </source>
</evidence>
<sequence length="1602" mass="175833">MDRSAILRKRRQQDAPQLASIPSQTPRDKRTHSERLRRPASGKIRTAKDSNEIIRVPRRKTPLDRPVADDDPNARHFTVANVGPGGQLYLKPSRRPPQSFTQAPATPPDTSDGEHAKRDWPGERQSNASGTWTPQLRAARGGAWDHAIPVPPLSMSNVQQKRRQRSHSFSTASERGPTPTFDSNDFQLLINGKGTGGRPKSSVDLTGGFLDLHIPHYRLGTPRFSELGTAYLHSSMYTATTTDDMRSSTMSRAEYDKLFPAPPGRAHGSPATAHNPSLAYLHPSAAYSVTPTRTPPTPPIAPPSPAATITPGVFEKVESNANDPAIVRYNSQGRIAAATPARLVAQITSPVFLDYELLSDFFLTYRNFLPSRELLEYLLARMRWAFGTPTDAGRIVRVRTFVALRHWILNYFADDFALDTVFRQRFCTLVNELSQALRQRQNRGGSDLSIVGELKKCWRRTCATFWPAEDAMDTSPDTEIVPGGGLGSSVSAASANSMAVTLQARPSKADFRRVSAPLQIPLAPDEDVPPGQDSTMRAFGPASVSTMRTASIPASPMSEQSLQVLSCSVPFLRHMKPTTQAEGRVRNARPVGPKRNPPLSEAQPKPRHQHKRSGSFSDALRDGRTPLPSAKVDSVDVRALSATTFTSGLVRGLLLQPSPSTVDMLIPISPGIDSRAVHFAGIDENYFPDRTGQNLGVKRIVGDVRRALSSRHRRQDSPTRSHGSHRSTNSSGSHVSAQNANSEKASQANQQSAWQQLRGPPRIDALADKVGRSYDEAFLEANLPNPADERAHQELAAQQQRAPGIAPDEQDRALSLPRPDYERWNSRLTTSSRSIVIMDDTGFPKHTQLLGALPSVSSMSEDMTPQPLFRSPEEVFGKIAKNEYHAGAVAPQSVLPHSDGKPELRRPSSDVHMHDLLVVPDSWYVGRAASDTGAGVPSAQAQARKSSGVHSPILDAPQMHHQLRRRPGGDLKAADHVHELQPLPRPDTYDSLSTISRSGETSGAQSYTLSGTHFSGQDFNSWRMPTQSVPAKKKASVSLLSMEPNLRASFEVEVTKLAKIPDRSHDGGIEDTLRRLEGHAAESAENTASGAENAAPPPARRQPPEGSLRIAEANASAGDPAAFDLPAVKSPMTETQGASIYHLSSSDAVYDYRLHSVGSSDRFGSSEAQGSTAPVLSPSAKPQRFPIRQPQSPQTPPKSVSFAKELPEATMSERADRTTKSDSAPKSSTPQGSFLLDDNESLSDISTEIADHSGDESLGVRSFFFDDTVDDDDVLPSFFKAPPTPPSTVGAPPDQSPERLPARSKAVHDVAHKLKEAQSAPKLLSPNADRQRMQQQQQLAQPPVHLPFILAFESEVVAEQLTIIEKDALDEVDWKDLVGLHWQQTPPNVRNWVEYLKQEYITGIDIVVARFNLVVKWVVSEIVLTAAPSERARCIAKFIHIASHCHRLRNYASMYQITLALLSADLARLHMTWALVAPVEKQKLERLEKLCQPVRNFHNLRAEMETSTGQNGCIPFIGLYTHDLMYNAQKPVHIEPSPPSKEPLVNFERYQTAATIIKSLLRLIEASSKYVFHAHPEVLSRCLWLAALEDVEIVSRSKALEQ</sequence>
<feature type="compositionally biased region" description="Low complexity" evidence="3">
    <location>
        <begin position="745"/>
        <end position="756"/>
    </location>
</feature>
<dbReference type="PROSITE" id="PS50212">
    <property type="entry name" value="RASGEF_NTER"/>
    <property type="match status" value="1"/>
</dbReference>
<feature type="compositionally biased region" description="Basic and acidic residues" evidence="3">
    <location>
        <begin position="26"/>
        <end position="37"/>
    </location>
</feature>
<dbReference type="PANTHER" id="PTHR23113">
    <property type="entry name" value="GUANINE NUCLEOTIDE EXCHANGE FACTOR"/>
    <property type="match status" value="1"/>
</dbReference>
<feature type="compositionally biased region" description="Basic residues" evidence="3">
    <location>
        <begin position="1"/>
        <end position="11"/>
    </location>
</feature>
<accession>A0A4U0Y2D8</accession>
<feature type="region of interest" description="Disordered" evidence="3">
    <location>
        <begin position="791"/>
        <end position="811"/>
    </location>
</feature>
<dbReference type="STRING" id="329884.A0A4U0Y2D8"/>
<dbReference type="InterPro" id="IPR000651">
    <property type="entry name" value="Ras-like_Gua-exchang_fac_N"/>
</dbReference>
<dbReference type="PANTHER" id="PTHR23113:SF363">
    <property type="entry name" value="PROTEIN SON OF SEVENLESS"/>
    <property type="match status" value="1"/>
</dbReference>
<evidence type="ECO:0000259" key="5">
    <source>
        <dbReference type="PROSITE" id="PS50212"/>
    </source>
</evidence>
<dbReference type="SMART" id="SM00229">
    <property type="entry name" value="RasGEFN"/>
    <property type="match status" value="1"/>
</dbReference>
<dbReference type="InterPro" id="IPR036964">
    <property type="entry name" value="RASGEF_cat_dom_sf"/>
</dbReference>
<feature type="region of interest" description="Disordered" evidence="3">
    <location>
        <begin position="1160"/>
        <end position="1238"/>
    </location>
</feature>
<feature type="region of interest" description="Disordered" evidence="3">
    <location>
        <begin position="1318"/>
        <end position="1337"/>
    </location>
</feature>
<dbReference type="PROSITE" id="PS50009">
    <property type="entry name" value="RASGEF_CAT"/>
    <property type="match status" value="1"/>
</dbReference>
<evidence type="ECO:0000256" key="2">
    <source>
        <dbReference type="PROSITE-ProRule" id="PRU00168"/>
    </source>
</evidence>
<feature type="region of interest" description="Disordered" evidence="3">
    <location>
        <begin position="1081"/>
        <end position="1105"/>
    </location>
</feature>